<sequence length="393" mass="43936">MNIYINRAIQILLIATIVLSSCGSNGKQVDHHVHEEEHHDEGVIELTDIQVKQAGIEIGTFSYHTLGSNIEANGAIELPPNNLASINVSMEGFVEDIRFLEGAEVKKGQTLVVLKHPSYIQLQQDYLQAISQLTFLEQELVRQKTLAEAKVSAEKTFQKIQSDYNGTRAKVSALTEKLRFLGISPGHVAKGNIQSMVYLPAPFNGTITQLNVHRGQLVTPNDVIMEVIDREHMHVELQVFQSDIPKVKKGQKILFTIPAFENGSVYEGRISLVGKNLDLDTKTIRVHGHFEEQEILIPGLYVEAQIVTEPQMRRVLPEDAIIRDEGHYYYFIQSGKEGEHILFEKVKIQEGITELGLTEVAAFSSDSDTTNIVTKGAFYLKSEMNKEKGGHGH</sequence>
<dbReference type="InterPro" id="IPR058647">
    <property type="entry name" value="BSH_CzcB-like"/>
</dbReference>
<protein>
    <submittedName>
        <fullName evidence="5">Efflux RND transporter periplasmic adaptor subunit</fullName>
    </submittedName>
</protein>
<reference evidence="6" key="1">
    <citation type="journal article" date="2019" name="Int. J. Syst. Evol. Microbiol.">
        <title>The Global Catalogue of Microorganisms (GCM) 10K type strain sequencing project: providing services to taxonomists for standard genome sequencing and annotation.</title>
        <authorList>
            <consortium name="The Broad Institute Genomics Platform"/>
            <consortium name="The Broad Institute Genome Sequencing Center for Infectious Disease"/>
            <person name="Wu L."/>
            <person name="Ma J."/>
        </authorList>
    </citation>
    <scope>NUCLEOTIDE SEQUENCE [LARGE SCALE GENOMIC DNA]</scope>
    <source>
        <strain evidence="6">JCM 18326</strain>
    </source>
</reference>
<dbReference type="SUPFAM" id="SSF111369">
    <property type="entry name" value="HlyD-like secretion proteins"/>
    <property type="match status" value="1"/>
</dbReference>
<dbReference type="Gene3D" id="1.10.287.470">
    <property type="entry name" value="Helix hairpin bin"/>
    <property type="match status" value="1"/>
</dbReference>
<dbReference type="InterPro" id="IPR051909">
    <property type="entry name" value="MFP_Cation_Efflux"/>
</dbReference>
<organism evidence="5 6">
    <name type="scientific">Algivirga pacifica</name>
    <dbReference type="NCBI Taxonomy" id="1162670"/>
    <lineage>
        <taxon>Bacteria</taxon>
        <taxon>Pseudomonadati</taxon>
        <taxon>Bacteroidota</taxon>
        <taxon>Cytophagia</taxon>
        <taxon>Cytophagales</taxon>
        <taxon>Flammeovirgaceae</taxon>
        <taxon>Algivirga</taxon>
    </lineage>
</organism>
<evidence type="ECO:0000256" key="2">
    <source>
        <dbReference type="ARBA" id="ARBA00022448"/>
    </source>
</evidence>
<comment type="caution">
    <text evidence="5">The sequence shown here is derived from an EMBL/GenBank/DDBJ whole genome shotgun (WGS) entry which is preliminary data.</text>
</comment>
<dbReference type="PANTHER" id="PTHR30097">
    <property type="entry name" value="CATION EFFLUX SYSTEM PROTEIN CUSB"/>
    <property type="match status" value="1"/>
</dbReference>
<dbReference type="Pfam" id="PF25954">
    <property type="entry name" value="Beta-barrel_RND_2"/>
    <property type="match status" value="1"/>
</dbReference>
<feature type="domain" description="CusB-like beta-barrel" evidence="3">
    <location>
        <begin position="235"/>
        <end position="308"/>
    </location>
</feature>
<dbReference type="Gene3D" id="2.40.30.170">
    <property type="match status" value="1"/>
</dbReference>
<dbReference type="Proteomes" id="UP001500298">
    <property type="component" value="Unassembled WGS sequence"/>
</dbReference>
<evidence type="ECO:0000259" key="4">
    <source>
        <dbReference type="Pfam" id="PF25973"/>
    </source>
</evidence>
<dbReference type="InterPro" id="IPR006143">
    <property type="entry name" value="RND_pump_MFP"/>
</dbReference>
<accession>A0ABP9DCS5</accession>
<keyword evidence="6" id="KW-1185">Reference proteome</keyword>
<evidence type="ECO:0000313" key="5">
    <source>
        <dbReference type="EMBL" id="GAA4839732.1"/>
    </source>
</evidence>
<comment type="similarity">
    <text evidence="1">Belongs to the membrane fusion protein (MFP) (TC 8.A.1) family.</text>
</comment>
<gene>
    <name evidence="5" type="ORF">GCM10023331_26170</name>
</gene>
<dbReference type="Gene3D" id="2.40.50.100">
    <property type="match status" value="1"/>
</dbReference>
<proteinExistence type="inferred from homology"/>
<dbReference type="EMBL" id="BAABJX010000038">
    <property type="protein sequence ID" value="GAA4839732.1"/>
    <property type="molecule type" value="Genomic_DNA"/>
</dbReference>
<dbReference type="RefSeq" id="WP_345372497.1">
    <property type="nucleotide sequence ID" value="NZ_BAABJX010000038.1"/>
</dbReference>
<dbReference type="PANTHER" id="PTHR30097:SF4">
    <property type="entry name" value="SLR6042 PROTEIN"/>
    <property type="match status" value="1"/>
</dbReference>
<dbReference type="Pfam" id="PF25973">
    <property type="entry name" value="BSH_CzcB"/>
    <property type="match status" value="1"/>
</dbReference>
<dbReference type="PROSITE" id="PS51257">
    <property type="entry name" value="PROKAR_LIPOPROTEIN"/>
    <property type="match status" value="1"/>
</dbReference>
<evidence type="ECO:0000256" key="1">
    <source>
        <dbReference type="ARBA" id="ARBA00009477"/>
    </source>
</evidence>
<dbReference type="InterPro" id="IPR058792">
    <property type="entry name" value="Beta-barrel_RND_2"/>
</dbReference>
<feature type="domain" description="CzcB-like barrel-sandwich hybrid" evidence="4">
    <location>
        <begin position="84"/>
        <end position="229"/>
    </location>
</feature>
<evidence type="ECO:0000259" key="3">
    <source>
        <dbReference type="Pfam" id="PF25954"/>
    </source>
</evidence>
<dbReference type="NCBIfam" id="TIGR01730">
    <property type="entry name" value="RND_mfp"/>
    <property type="match status" value="1"/>
</dbReference>
<evidence type="ECO:0000313" key="6">
    <source>
        <dbReference type="Proteomes" id="UP001500298"/>
    </source>
</evidence>
<name>A0ABP9DCS5_9BACT</name>
<keyword evidence="2" id="KW-0813">Transport</keyword>